<evidence type="ECO:0000256" key="4">
    <source>
        <dbReference type="ARBA" id="ARBA00022723"/>
    </source>
</evidence>
<organism evidence="14 15">
    <name type="scientific">Prochlorococcus marinus str. GP2</name>
    <dbReference type="NCBI Taxonomy" id="59925"/>
    <lineage>
        <taxon>Bacteria</taxon>
        <taxon>Bacillati</taxon>
        <taxon>Cyanobacteriota</taxon>
        <taxon>Cyanophyceae</taxon>
        <taxon>Synechococcales</taxon>
        <taxon>Prochlorococcaceae</taxon>
        <taxon>Prochlorococcus</taxon>
    </lineage>
</organism>
<feature type="active site" evidence="13">
    <location>
        <position position="67"/>
    </location>
</feature>
<comment type="subunit">
    <text evidence="13">Homodimer which binds Holliday junction (HJ) DNA. The HJ becomes 2-fold symmetrical on binding to RuvC with unstacked arms; it has a different conformation from HJ DNA in complex with RuvA. In the full resolvosome a probable DNA-RuvA(4)-RuvB(12)-RuvC(2) complex forms which resolves the HJ.</text>
</comment>
<dbReference type="FunFam" id="3.30.420.10:FF:000002">
    <property type="entry name" value="Crossover junction endodeoxyribonuclease RuvC"/>
    <property type="match status" value="1"/>
</dbReference>
<evidence type="ECO:0000256" key="12">
    <source>
        <dbReference type="ARBA" id="ARBA00029354"/>
    </source>
</evidence>
<evidence type="ECO:0000256" key="8">
    <source>
        <dbReference type="ARBA" id="ARBA00022842"/>
    </source>
</evidence>
<dbReference type="InterPro" id="IPR002176">
    <property type="entry name" value="X-over_junc_endoDNase_RuvC"/>
</dbReference>
<dbReference type="GO" id="GO:0003677">
    <property type="term" value="F:DNA binding"/>
    <property type="evidence" value="ECO:0007669"/>
    <property type="project" value="UniProtKB-KW"/>
</dbReference>
<proteinExistence type="inferred from homology"/>
<feature type="binding site" evidence="13">
    <location>
        <position position="139"/>
    </location>
    <ligand>
        <name>Mg(2+)</name>
        <dbReference type="ChEBI" id="CHEBI:18420"/>
        <label>1</label>
    </ligand>
</feature>
<dbReference type="EMBL" id="JNAH01000005">
    <property type="protein sequence ID" value="KGF87404.1"/>
    <property type="molecule type" value="Genomic_DNA"/>
</dbReference>
<evidence type="ECO:0000256" key="5">
    <source>
        <dbReference type="ARBA" id="ARBA00022759"/>
    </source>
</evidence>
<feature type="active site" evidence="13">
    <location>
        <position position="7"/>
    </location>
</feature>
<dbReference type="STRING" id="59925.EU91_1134"/>
<evidence type="ECO:0000256" key="9">
    <source>
        <dbReference type="ARBA" id="ARBA00023125"/>
    </source>
</evidence>
<evidence type="ECO:0000313" key="14">
    <source>
        <dbReference type="EMBL" id="KGF87404.1"/>
    </source>
</evidence>
<feature type="binding site" evidence="13">
    <location>
        <position position="7"/>
    </location>
    <ligand>
        <name>Mg(2+)</name>
        <dbReference type="ChEBI" id="CHEBI:18420"/>
        <label>1</label>
    </ligand>
</feature>
<evidence type="ECO:0000256" key="3">
    <source>
        <dbReference type="ARBA" id="ARBA00022722"/>
    </source>
</evidence>
<keyword evidence="11 13" id="KW-0234">DNA repair</keyword>
<dbReference type="GO" id="GO:0008821">
    <property type="term" value="F:crossover junction DNA endonuclease activity"/>
    <property type="evidence" value="ECO:0007669"/>
    <property type="project" value="UniProtKB-UniRule"/>
</dbReference>
<keyword evidence="6 13" id="KW-0227">DNA damage</keyword>
<dbReference type="HAMAP" id="MF_00034">
    <property type="entry name" value="RuvC"/>
    <property type="match status" value="1"/>
</dbReference>
<reference evidence="15" key="1">
    <citation type="journal article" date="2014" name="Sci. Data">
        <title>Genomes of diverse isolates of the marine cyanobacterium Prochlorococcus.</title>
        <authorList>
            <person name="Biller S."/>
            <person name="Berube P."/>
            <person name="Thompson J."/>
            <person name="Kelly L."/>
            <person name="Roggensack S."/>
            <person name="Awad L."/>
            <person name="Roache-Johnson K."/>
            <person name="Ding H."/>
            <person name="Giovannoni S.J."/>
            <person name="Moore L.R."/>
            <person name="Chisholm S.W."/>
        </authorList>
    </citation>
    <scope>NUCLEOTIDE SEQUENCE [LARGE SCALE GENOMIC DNA]</scope>
    <source>
        <strain evidence="15">GP2</strain>
    </source>
</reference>
<evidence type="ECO:0000313" key="15">
    <source>
        <dbReference type="Proteomes" id="UP000030598"/>
    </source>
</evidence>
<comment type="caution">
    <text evidence="14">The sequence shown here is derived from an EMBL/GenBank/DDBJ whole genome shotgun (WGS) entry which is preliminary data.</text>
</comment>
<evidence type="ECO:0000256" key="13">
    <source>
        <dbReference type="HAMAP-Rule" id="MF_00034"/>
    </source>
</evidence>
<dbReference type="GO" id="GO:0006310">
    <property type="term" value="P:DNA recombination"/>
    <property type="evidence" value="ECO:0007669"/>
    <property type="project" value="UniProtKB-UniRule"/>
</dbReference>
<keyword evidence="9 13" id="KW-0238">DNA-binding</keyword>
<dbReference type="GO" id="GO:0000287">
    <property type="term" value="F:magnesium ion binding"/>
    <property type="evidence" value="ECO:0007669"/>
    <property type="project" value="UniProtKB-UniRule"/>
</dbReference>
<keyword evidence="2 13" id="KW-0963">Cytoplasm</keyword>
<comment type="function">
    <text evidence="13">The RuvA-RuvB-RuvC complex processes Holliday junction (HJ) DNA during genetic recombination and DNA repair. Endonuclease that resolves HJ intermediates. Cleaves cruciform DNA by making single-stranded nicks across the HJ at symmetrical positions within the homologous arms, yielding a 5'-phosphate and a 3'-hydroxyl group; requires a central core of homology in the junction. The consensus cleavage sequence is 5'-(A/T)TT(C/G)-3'. Cleavage occurs on the 3'-side of the TT dinucleotide at the point of strand exchange. HJ branch migration catalyzed by RuvA-RuvB allows RuvC to scan DNA until it finds its consensus sequence, where it cleaves and resolves the cruciform DNA.</text>
</comment>
<dbReference type="EC" id="3.1.21.10" evidence="13"/>
<keyword evidence="3 13" id="KW-0540">Nuclease</keyword>
<dbReference type="CDD" id="cd16962">
    <property type="entry name" value="RuvC"/>
    <property type="match status" value="1"/>
</dbReference>
<dbReference type="InterPro" id="IPR036397">
    <property type="entry name" value="RNaseH_sf"/>
</dbReference>
<dbReference type="AlphaFoldDB" id="A0A0A1ZGS8"/>
<comment type="cofactor">
    <cofactor evidence="13">
        <name>Mg(2+)</name>
        <dbReference type="ChEBI" id="CHEBI:18420"/>
    </cofactor>
    <text evidence="13">Binds 2 Mg(2+) ion per subunit.</text>
</comment>
<dbReference type="PRINTS" id="PR00696">
    <property type="entry name" value="RSOLVASERUVC"/>
</dbReference>
<accession>A0A0A1ZGS8</accession>
<dbReference type="GO" id="GO:0005737">
    <property type="term" value="C:cytoplasm"/>
    <property type="evidence" value="ECO:0007669"/>
    <property type="project" value="UniProtKB-SubCell"/>
</dbReference>
<feature type="active site" evidence="13">
    <location>
        <position position="139"/>
    </location>
</feature>
<dbReference type="eggNOG" id="COG0817">
    <property type="taxonomic scope" value="Bacteria"/>
</dbReference>
<comment type="catalytic activity">
    <reaction evidence="12 13">
        <text>Endonucleolytic cleavage at a junction such as a reciprocal single-stranded crossover between two homologous DNA duplexes (Holliday junction).</text>
        <dbReference type="EC" id="3.1.21.10"/>
    </reaction>
</comment>
<evidence type="ECO:0000256" key="10">
    <source>
        <dbReference type="ARBA" id="ARBA00023172"/>
    </source>
</evidence>
<keyword evidence="8 13" id="KW-0460">Magnesium</keyword>
<evidence type="ECO:0000256" key="1">
    <source>
        <dbReference type="ARBA" id="ARBA00009518"/>
    </source>
</evidence>
<evidence type="ECO:0000256" key="2">
    <source>
        <dbReference type="ARBA" id="ARBA00022490"/>
    </source>
</evidence>
<dbReference type="InterPro" id="IPR012337">
    <property type="entry name" value="RNaseH-like_sf"/>
</dbReference>
<keyword evidence="10 13" id="KW-0233">DNA recombination</keyword>
<keyword evidence="7 13" id="KW-0378">Hydrolase</keyword>
<dbReference type="RefSeq" id="WP_032524622.1">
    <property type="nucleotide sequence ID" value="NZ_CP138934.1"/>
</dbReference>
<feature type="binding site" evidence="13">
    <location>
        <position position="67"/>
    </location>
    <ligand>
        <name>Mg(2+)</name>
        <dbReference type="ChEBI" id="CHEBI:18420"/>
        <label>2</label>
    </ligand>
</feature>
<dbReference type="Pfam" id="PF02075">
    <property type="entry name" value="RuvC"/>
    <property type="match status" value="1"/>
</dbReference>
<dbReference type="OrthoDB" id="9805499at2"/>
<dbReference type="GO" id="GO:0006281">
    <property type="term" value="P:DNA repair"/>
    <property type="evidence" value="ECO:0007669"/>
    <property type="project" value="UniProtKB-UniRule"/>
</dbReference>
<dbReference type="Proteomes" id="UP000030598">
    <property type="component" value="Unassembled WGS sequence"/>
</dbReference>
<dbReference type="NCBIfam" id="NF000711">
    <property type="entry name" value="PRK00039.2-1"/>
    <property type="match status" value="1"/>
</dbReference>
<sequence length="157" mass="17427">MRIIGIDPGLARVGYGIIEIENERKILLDCGVIETGKDKKEEDRLYEIFQDLNELINHWNPTAAAVEKFFFYRSSTTISVVQARGVIMMVLASKKIHVSEYSPAQIKLTIAGSGKASKKDILDAVMYNLDLKNPPKPDDSADALAIALTKLNEDGFN</sequence>
<keyword evidence="4 13" id="KW-0479">Metal-binding</keyword>
<dbReference type="GO" id="GO:0048476">
    <property type="term" value="C:Holliday junction resolvase complex"/>
    <property type="evidence" value="ECO:0007669"/>
    <property type="project" value="UniProtKB-UniRule"/>
</dbReference>
<evidence type="ECO:0000256" key="7">
    <source>
        <dbReference type="ARBA" id="ARBA00022801"/>
    </source>
</evidence>
<dbReference type="PANTHER" id="PTHR30194">
    <property type="entry name" value="CROSSOVER JUNCTION ENDODEOXYRIBONUCLEASE RUVC"/>
    <property type="match status" value="1"/>
</dbReference>
<name>A0A0A1ZGS8_PROMR</name>
<protein>
    <recommendedName>
        <fullName evidence="13">Crossover junction endodeoxyribonuclease RuvC</fullName>
        <ecNumber evidence="13">3.1.21.10</ecNumber>
    </recommendedName>
    <alternativeName>
        <fullName evidence="13">Holliday junction nuclease RuvC</fullName>
    </alternativeName>
    <alternativeName>
        <fullName evidence="13">Holliday junction resolvase RuvC</fullName>
    </alternativeName>
</protein>
<comment type="subcellular location">
    <subcellularLocation>
        <location evidence="13">Cytoplasm</location>
    </subcellularLocation>
</comment>
<gene>
    <name evidence="13" type="primary">ruvC</name>
    <name evidence="14" type="ORF">EU91_1134</name>
</gene>
<dbReference type="SUPFAM" id="SSF53098">
    <property type="entry name" value="Ribonuclease H-like"/>
    <property type="match status" value="1"/>
</dbReference>
<evidence type="ECO:0000256" key="6">
    <source>
        <dbReference type="ARBA" id="ARBA00022763"/>
    </source>
</evidence>
<dbReference type="PANTHER" id="PTHR30194:SF3">
    <property type="entry name" value="CROSSOVER JUNCTION ENDODEOXYRIBONUCLEASE RUVC"/>
    <property type="match status" value="1"/>
</dbReference>
<evidence type="ECO:0000256" key="11">
    <source>
        <dbReference type="ARBA" id="ARBA00023204"/>
    </source>
</evidence>
<dbReference type="Gene3D" id="3.30.420.10">
    <property type="entry name" value="Ribonuclease H-like superfamily/Ribonuclease H"/>
    <property type="match status" value="1"/>
</dbReference>
<keyword evidence="5 13" id="KW-0255">Endonuclease</keyword>
<comment type="similarity">
    <text evidence="1 13">Belongs to the RuvC family.</text>
</comment>